<evidence type="ECO:0000256" key="3">
    <source>
        <dbReference type="ARBA" id="ARBA00006958"/>
    </source>
</evidence>
<dbReference type="EMBL" id="VVIM01000001">
    <property type="protein sequence ID" value="KAB0803740.1"/>
    <property type="molecule type" value="Genomic_DNA"/>
</dbReference>
<protein>
    <recommendedName>
        <fullName evidence="8">DDE Tnp4 domain-containing protein</fullName>
    </recommendedName>
</protein>
<gene>
    <name evidence="9" type="ORF">PPYR_00710</name>
</gene>
<dbReference type="AlphaFoldDB" id="A0A5N4B2W4"/>
<reference evidence="9 10" key="1">
    <citation type="journal article" date="2018" name="Elife">
        <title>Firefly genomes illuminate parallel origins of bioluminescence in beetles.</title>
        <authorList>
            <person name="Fallon T.R."/>
            <person name="Lower S.E."/>
            <person name="Chang C.H."/>
            <person name="Bessho-Uehara M."/>
            <person name="Martin G.J."/>
            <person name="Bewick A.J."/>
            <person name="Behringer M."/>
            <person name="Debat H.J."/>
            <person name="Wong I."/>
            <person name="Day J.C."/>
            <person name="Suvorov A."/>
            <person name="Silva C.J."/>
            <person name="Stanger-Hall K.F."/>
            <person name="Hall D.W."/>
            <person name="Schmitz R.J."/>
            <person name="Nelson D.R."/>
            <person name="Lewis S.M."/>
            <person name="Shigenobu S."/>
            <person name="Bybee S.M."/>
            <person name="Larracuente A.M."/>
            <person name="Oba Y."/>
            <person name="Weng J.K."/>
        </authorList>
    </citation>
    <scope>NUCLEOTIDE SEQUENCE [LARGE SCALE GENOMIC DNA]</scope>
    <source>
        <strain evidence="9">1611_PpyrPB1</strain>
        <tissue evidence="9">Whole body</tissue>
    </source>
</reference>
<dbReference type="PANTHER" id="PTHR22930:SF269">
    <property type="entry name" value="NUCLEASE HARBI1-LIKE PROTEIN"/>
    <property type="match status" value="1"/>
</dbReference>
<evidence type="ECO:0000256" key="6">
    <source>
        <dbReference type="ARBA" id="ARBA00022801"/>
    </source>
</evidence>
<comment type="cofactor">
    <cofactor evidence="1">
        <name>a divalent metal cation</name>
        <dbReference type="ChEBI" id="CHEBI:60240"/>
    </cofactor>
</comment>
<dbReference type="GO" id="GO:0004518">
    <property type="term" value="F:nuclease activity"/>
    <property type="evidence" value="ECO:0007669"/>
    <property type="project" value="UniProtKB-KW"/>
</dbReference>
<evidence type="ECO:0000256" key="4">
    <source>
        <dbReference type="ARBA" id="ARBA00022722"/>
    </source>
</evidence>
<evidence type="ECO:0000256" key="5">
    <source>
        <dbReference type="ARBA" id="ARBA00022723"/>
    </source>
</evidence>
<accession>A0A5N4B2W4</accession>
<comment type="similarity">
    <text evidence="3">Belongs to the HARBI1 family.</text>
</comment>
<feature type="domain" description="DDE Tnp4" evidence="8">
    <location>
        <begin position="200"/>
        <end position="364"/>
    </location>
</feature>
<dbReference type="PANTHER" id="PTHR22930">
    <property type="match status" value="1"/>
</dbReference>
<comment type="caution">
    <text evidence="9">The sequence shown here is derived from an EMBL/GenBank/DDBJ whole genome shotgun (WGS) entry which is preliminary data.</text>
</comment>
<keyword evidence="7" id="KW-0539">Nucleus</keyword>
<keyword evidence="5" id="KW-0479">Metal-binding</keyword>
<sequence length="437" mass="50305">MKSKTYLLLIGAMCKQKTCVFQKQSYKLKIKKIYMAYLAAKLAKKRSKPFAVRKVWTRSIYTEEKRLLYGCGNSLFCELEKDSSRFINYFRMNDAMFSELLNMLQPTIKKQVVVRIPIEPKIRLAITLRYLASGDSMKSVSYAFRVAPQTVSEIIAETCEAIWNSLREKVLLENPTEEDWKNISKDFELKWNFPHCIGAIDGKHVIIQAPPNSGSSHYNYKNSHSIILMAMVDANMRFTLVDIGAPGRKSDSGVFRMSSIGMGLENNLLNVPKECPISRNLTFPFVVVGDEAFALTNYMMRPYPRNSNLNRRKKFFNYRLSRARRVVECAFGILRGRWRIFAKPIIASETTIIKIIQATICLHNFILKKETVLPITEHAYSELNCMSEQNTGFLELGRSGRNVYSRNVAHLRDRLAEYFEGEGAVPWQLEKVESNDF</sequence>
<keyword evidence="4" id="KW-0540">Nuclease</keyword>
<dbReference type="Pfam" id="PF13359">
    <property type="entry name" value="DDE_Tnp_4"/>
    <property type="match status" value="1"/>
</dbReference>
<dbReference type="GO" id="GO:0046872">
    <property type="term" value="F:metal ion binding"/>
    <property type="evidence" value="ECO:0007669"/>
    <property type="project" value="UniProtKB-KW"/>
</dbReference>
<dbReference type="GO" id="GO:0005634">
    <property type="term" value="C:nucleus"/>
    <property type="evidence" value="ECO:0007669"/>
    <property type="project" value="UniProtKB-SubCell"/>
</dbReference>
<evidence type="ECO:0000313" key="9">
    <source>
        <dbReference type="EMBL" id="KAB0803740.1"/>
    </source>
</evidence>
<dbReference type="InParanoid" id="A0A5N4B2W4"/>
<proteinExistence type="inferred from homology"/>
<name>A0A5N4B2W4_PHOPY</name>
<dbReference type="GO" id="GO:0016787">
    <property type="term" value="F:hydrolase activity"/>
    <property type="evidence" value="ECO:0007669"/>
    <property type="project" value="UniProtKB-KW"/>
</dbReference>
<keyword evidence="6" id="KW-0378">Hydrolase</keyword>
<dbReference type="Proteomes" id="UP000327044">
    <property type="component" value="Unassembled WGS sequence"/>
</dbReference>
<evidence type="ECO:0000313" key="10">
    <source>
        <dbReference type="Proteomes" id="UP000327044"/>
    </source>
</evidence>
<dbReference type="InterPro" id="IPR045249">
    <property type="entry name" value="HARBI1-like"/>
</dbReference>
<organism evidence="9 10">
    <name type="scientific">Photinus pyralis</name>
    <name type="common">Common eastern firefly</name>
    <name type="synonym">Lampyris pyralis</name>
    <dbReference type="NCBI Taxonomy" id="7054"/>
    <lineage>
        <taxon>Eukaryota</taxon>
        <taxon>Metazoa</taxon>
        <taxon>Ecdysozoa</taxon>
        <taxon>Arthropoda</taxon>
        <taxon>Hexapoda</taxon>
        <taxon>Insecta</taxon>
        <taxon>Pterygota</taxon>
        <taxon>Neoptera</taxon>
        <taxon>Endopterygota</taxon>
        <taxon>Coleoptera</taxon>
        <taxon>Polyphaga</taxon>
        <taxon>Elateriformia</taxon>
        <taxon>Elateroidea</taxon>
        <taxon>Lampyridae</taxon>
        <taxon>Lampyrinae</taxon>
        <taxon>Photinus</taxon>
    </lineage>
</organism>
<keyword evidence="10" id="KW-1185">Reference proteome</keyword>
<evidence type="ECO:0000256" key="2">
    <source>
        <dbReference type="ARBA" id="ARBA00004123"/>
    </source>
</evidence>
<evidence type="ECO:0000256" key="7">
    <source>
        <dbReference type="ARBA" id="ARBA00023242"/>
    </source>
</evidence>
<dbReference type="InterPro" id="IPR027806">
    <property type="entry name" value="HARBI1_dom"/>
</dbReference>
<evidence type="ECO:0000256" key="1">
    <source>
        <dbReference type="ARBA" id="ARBA00001968"/>
    </source>
</evidence>
<comment type="subcellular location">
    <subcellularLocation>
        <location evidence="2">Nucleus</location>
    </subcellularLocation>
</comment>
<evidence type="ECO:0000259" key="8">
    <source>
        <dbReference type="Pfam" id="PF13359"/>
    </source>
</evidence>